<gene>
    <name evidence="1" type="ORF">ENK44_16575</name>
</gene>
<dbReference type="InterPro" id="IPR015943">
    <property type="entry name" value="WD40/YVTN_repeat-like_dom_sf"/>
</dbReference>
<protein>
    <recommendedName>
        <fullName evidence="2">WD40 repeat domain-containing protein</fullName>
    </recommendedName>
</protein>
<proteinExistence type="predicted"/>
<dbReference type="EMBL" id="DRQG01000153">
    <property type="protein sequence ID" value="HGY57325.1"/>
    <property type="molecule type" value="Genomic_DNA"/>
</dbReference>
<dbReference type="Gene3D" id="2.130.10.10">
    <property type="entry name" value="YVTN repeat-like/Quinoprotein amine dehydrogenase"/>
    <property type="match status" value="1"/>
</dbReference>
<evidence type="ECO:0000313" key="1">
    <source>
        <dbReference type="EMBL" id="HGY57325.1"/>
    </source>
</evidence>
<accession>A0A7V4U3G9</accession>
<sequence length="414" mass="46221">MKNASFITFFVFLFFAVGILPAQKGINKQATYKTVQKHLYQNETKLYAIGTGHEKTNAMFLEVNDKNIIIRSGSVEKQIALPEYFIGLYPSRGGAYFAVAELIPQEKYRPSDKHLRIDVYSSEGDGLYTVQRLHHYDDPVPQIIVSDNGGTLILGRSAEGRLLFYSAEGQLAGEAVLFGDGEYDLERWLKMAISLDGNRLAVCAGKRGASPMDSDAPHPSAEPYLFLFDGQGVKQWQKRLAKDTPQNVAFSPDGRSIFTAGFSAYQDGRIEKMTRLFRDNGAVVQSWPVLFRTADFSPATGNALLADRSNVYVIDTGSGQMTAKKPFPPEQGLINAVRFNTTGDRILVLTAVNRFDEGRFIFKQPALHILTPEGTTVQTLPFPDETFLEPALQIDNDRVFIGFTHHLYKIEKTR</sequence>
<dbReference type="AlphaFoldDB" id="A0A7V4U3G9"/>
<dbReference type="Proteomes" id="UP000885779">
    <property type="component" value="Unassembled WGS sequence"/>
</dbReference>
<comment type="caution">
    <text evidence="1">The sequence shown here is derived from an EMBL/GenBank/DDBJ whole genome shotgun (WGS) entry which is preliminary data.</text>
</comment>
<name>A0A7V4U3G9_CALAY</name>
<evidence type="ECO:0008006" key="2">
    <source>
        <dbReference type="Google" id="ProtNLM"/>
    </source>
</evidence>
<organism evidence="1">
    <name type="scientific">Caldithrix abyssi</name>
    <dbReference type="NCBI Taxonomy" id="187145"/>
    <lineage>
        <taxon>Bacteria</taxon>
        <taxon>Pseudomonadati</taxon>
        <taxon>Calditrichota</taxon>
        <taxon>Calditrichia</taxon>
        <taxon>Calditrichales</taxon>
        <taxon>Calditrichaceae</taxon>
        <taxon>Caldithrix</taxon>
    </lineage>
</organism>
<dbReference type="SUPFAM" id="SSF75011">
    <property type="entry name" value="3-carboxy-cis,cis-mucoante lactonizing enzyme"/>
    <property type="match status" value="1"/>
</dbReference>
<reference evidence="1" key="1">
    <citation type="journal article" date="2020" name="mSystems">
        <title>Genome- and Community-Level Interaction Insights into Carbon Utilization and Element Cycling Functions of Hydrothermarchaeota in Hydrothermal Sediment.</title>
        <authorList>
            <person name="Zhou Z."/>
            <person name="Liu Y."/>
            <person name="Xu W."/>
            <person name="Pan J."/>
            <person name="Luo Z.H."/>
            <person name="Li M."/>
        </authorList>
    </citation>
    <scope>NUCLEOTIDE SEQUENCE [LARGE SCALE GENOMIC DNA]</scope>
    <source>
        <strain evidence="1">HyVt-577</strain>
    </source>
</reference>